<dbReference type="EMBL" id="JWHR01000151">
    <property type="protein sequence ID" value="KHS55735.1"/>
    <property type="molecule type" value="Genomic_DNA"/>
</dbReference>
<dbReference type="InterPro" id="IPR006139">
    <property type="entry name" value="D-isomer_2_OHA_DH_cat_dom"/>
</dbReference>
<dbReference type="PANTHER" id="PTHR43761">
    <property type="entry name" value="D-ISOMER SPECIFIC 2-HYDROXYACID DEHYDROGENASE FAMILY PROTEIN (AFU_ORTHOLOGUE AFUA_1G13630)"/>
    <property type="match status" value="1"/>
</dbReference>
<evidence type="ECO:0000313" key="7">
    <source>
        <dbReference type="EMBL" id="KHS55735.1"/>
    </source>
</evidence>
<evidence type="ECO:0000259" key="6">
    <source>
        <dbReference type="Pfam" id="PF02826"/>
    </source>
</evidence>
<evidence type="ECO:0008006" key="9">
    <source>
        <dbReference type="Google" id="ProtNLM"/>
    </source>
</evidence>
<feature type="domain" description="D-isomer specific 2-hydroxyacid dehydrogenase NAD-binding" evidence="6">
    <location>
        <begin position="128"/>
        <end position="269"/>
    </location>
</feature>
<keyword evidence="2 4" id="KW-0560">Oxidoreductase</keyword>
<organism evidence="7 8">
    <name type="scientific">Terrisporobacter othiniensis</name>
    <dbReference type="NCBI Taxonomy" id="1577792"/>
    <lineage>
        <taxon>Bacteria</taxon>
        <taxon>Bacillati</taxon>
        <taxon>Bacillota</taxon>
        <taxon>Clostridia</taxon>
        <taxon>Peptostreptococcales</taxon>
        <taxon>Peptostreptococcaceae</taxon>
        <taxon>Terrisporobacter</taxon>
    </lineage>
</organism>
<dbReference type="Pfam" id="PF02826">
    <property type="entry name" value="2-Hacid_dh_C"/>
    <property type="match status" value="1"/>
</dbReference>
<keyword evidence="8" id="KW-1185">Reference proteome</keyword>
<dbReference type="OrthoDB" id="9805416at2"/>
<dbReference type="STRING" id="1577792.QX51_17755"/>
<dbReference type="GO" id="GO:0051287">
    <property type="term" value="F:NAD binding"/>
    <property type="evidence" value="ECO:0007669"/>
    <property type="project" value="InterPro"/>
</dbReference>
<comment type="caution">
    <text evidence="7">The sequence shown here is derived from an EMBL/GenBank/DDBJ whole genome shotgun (WGS) entry which is preliminary data.</text>
</comment>
<dbReference type="AlphaFoldDB" id="A0A0B3WMH3"/>
<dbReference type="InterPro" id="IPR036291">
    <property type="entry name" value="NAD(P)-bd_dom_sf"/>
</dbReference>
<reference evidence="7 8" key="1">
    <citation type="submission" date="2014-12" db="EMBL/GenBank/DDBJ databases">
        <title>Draft genome sequence of Terrisporobacter sp. 08-306576, isolated from the blood culture of a bacteremia patient.</title>
        <authorList>
            <person name="Lund L.C."/>
            <person name="Sydenham T.V."/>
            <person name="Hogh S.V."/>
            <person name="Skov M.N."/>
            <person name="Kemp M."/>
            <person name="Justesen U.S."/>
        </authorList>
    </citation>
    <scope>NUCLEOTIDE SEQUENCE [LARGE SCALE GENOMIC DNA]</scope>
    <source>
        <strain evidence="7 8">08-306576</strain>
    </source>
</reference>
<dbReference type="PANTHER" id="PTHR43761:SF1">
    <property type="entry name" value="D-ISOMER SPECIFIC 2-HYDROXYACID DEHYDROGENASE CATALYTIC DOMAIN-CONTAINING PROTEIN-RELATED"/>
    <property type="match status" value="1"/>
</dbReference>
<comment type="similarity">
    <text evidence="1 4">Belongs to the D-isomer specific 2-hydroxyacid dehydrogenase family.</text>
</comment>
<accession>A0A0B3WMH3</accession>
<gene>
    <name evidence="7" type="ORF">QX51_17755</name>
</gene>
<dbReference type="Gene3D" id="3.40.50.720">
    <property type="entry name" value="NAD(P)-binding Rossmann-like Domain"/>
    <property type="match status" value="2"/>
</dbReference>
<evidence type="ECO:0000259" key="5">
    <source>
        <dbReference type="Pfam" id="PF00389"/>
    </source>
</evidence>
<proteinExistence type="inferred from homology"/>
<evidence type="ECO:0000256" key="1">
    <source>
        <dbReference type="ARBA" id="ARBA00005854"/>
    </source>
</evidence>
<dbReference type="InterPro" id="IPR050418">
    <property type="entry name" value="D-iso_2-hydroxyacid_DH_PdxB"/>
</dbReference>
<dbReference type="SUPFAM" id="SSF52283">
    <property type="entry name" value="Formate/glycerate dehydrogenase catalytic domain-like"/>
    <property type="match status" value="1"/>
</dbReference>
<dbReference type="Proteomes" id="UP000031189">
    <property type="component" value="Unassembled WGS sequence"/>
</dbReference>
<dbReference type="Pfam" id="PF00389">
    <property type="entry name" value="2-Hacid_dh"/>
    <property type="match status" value="1"/>
</dbReference>
<evidence type="ECO:0000256" key="2">
    <source>
        <dbReference type="ARBA" id="ARBA00023002"/>
    </source>
</evidence>
<dbReference type="RefSeq" id="WP_039681240.1">
    <property type="nucleotide sequence ID" value="NZ_JAWGXO010000020.1"/>
</dbReference>
<dbReference type="GO" id="GO:0016616">
    <property type="term" value="F:oxidoreductase activity, acting on the CH-OH group of donors, NAD or NADP as acceptor"/>
    <property type="evidence" value="ECO:0007669"/>
    <property type="project" value="InterPro"/>
</dbReference>
<keyword evidence="3" id="KW-0520">NAD</keyword>
<evidence type="ECO:0000256" key="3">
    <source>
        <dbReference type="ARBA" id="ARBA00023027"/>
    </source>
</evidence>
<feature type="domain" description="D-isomer specific 2-hydroxyacid dehydrogenase catalytic" evidence="5">
    <location>
        <begin position="17"/>
        <end position="300"/>
    </location>
</feature>
<dbReference type="SUPFAM" id="SSF51735">
    <property type="entry name" value="NAD(P)-binding Rossmann-fold domains"/>
    <property type="match status" value="1"/>
</dbReference>
<sequence>MFNKIIVIDPMEIVEESKNKLNNLAKEVIFFDTLAETDEEKIQRIGDAEAVLVSYRGSIGGAVIKACTNLKYIGMCCTLYSAESANVDIITAKKMGIEVLGISHYGDNGVIEFIVGGLIRLIHGFGSHQWREEPYELDGLNIGVIGMGNTGYNAAKALNYFGANISYYDRVEKEFCKNDGFELRSLYHVLKDSDVIITCLNRNTKVLFEEEFKIMGSGKILINTSISPTYDIDALEKWLSDKSNYYICDSDMALGDENGKLIKLDNVICSHKASGGSHQEKFRFAEKIIENIEKFLSKNSVEV</sequence>
<name>A0A0B3WMH3_9FIRM</name>
<protein>
    <recommendedName>
        <fullName evidence="9">Dihydrofolate reductase</fullName>
    </recommendedName>
</protein>
<evidence type="ECO:0000256" key="4">
    <source>
        <dbReference type="RuleBase" id="RU003719"/>
    </source>
</evidence>
<evidence type="ECO:0000313" key="8">
    <source>
        <dbReference type="Proteomes" id="UP000031189"/>
    </source>
</evidence>
<dbReference type="InterPro" id="IPR006140">
    <property type="entry name" value="D-isomer_DH_NAD-bd"/>
</dbReference>